<keyword evidence="2" id="KW-1185">Reference proteome</keyword>
<accession>A0A8J2NJA7</accession>
<dbReference type="EMBL" id="CAJVCH010026617">
    <property type="protein sequence ID" value="CAG7700723.1"/>
    <property type="molecule type" value="Genomic_DNA"/>
</dbReference>
<name>A0A8J2NJA7_9HEXA</name>
<proteinExistence type="predicted"/>
<evidence type="ECO:0000313" key="1">
    <source>
        <dbReference type="EMBL" id="CAG7700723.1"/>
    </source>
</evidence>
<sequence length="106" mass="11662">MKIVNPEWFVVAGGDFNCRTGCEDSLPEEILRGSYLTPERSSKDITKHTETEILMSTLNEGGLIILNGRTRGDEIGNFTFLNERAASTIDLCTISVNLAQPNCHSS</sequence>
<dbReference type="Proteomes" id="UP000708208">
    <property type="component" value="Unassembled WGS sequence"/>
</dbReference>
<protein>
    <recommendedName>
        <fullName evidence="3">Endonuclease/exonuclease/phosphatase domain-containing protein</fullName>
    </recommendedName>
</protein>
<dbReference type="OrthoDB" id="8052050at2759"/>
<evidence type="ECO:0008006" key="3">
    <source>
        <dbReference type="Google" id="ProtNLM"/>
    </source>
</evidence>
<dbReference type="AlphaFoldDB" id="A0A8J2NJA7"/>
<reference evidence="1" key="1">
    <citation type="submission" date="2021-06" db="EMBL/GenBank/DDBJ databases">
        <authorList>
            <person name="Hodson N. C."/>
            <person name="Mongue J. A."/>
            <person name="Jaron S. K."/>
        </authorList>
    </citation>
    <scope>NUCLEOTIDE SEQUENCE</scope>
</reference>
<gene>
    <name evidence="1" type="ORF">AFUS01_LOCUS4277</name>
</gene>
<organism evidence="1 2">
    <name type="scientific">Allacma fusca</name>
    <dbReference type="NCBI Taxonomy" id="39272"/>
    <lineage>
        <taxon>Eukaryota</taxon>
        <taxon>Metazoa</taxon>
        <taxon>Ecdysozoa</taxon>
        <taxon>Arthropoda</taxon>
        <taxon>Hexapoda</taxon>
        <taxon>Collembola</taxon>
        <taxon>Symphypleona</taxon>
        <taxon>Sminthuridae</taxon>
        <taxon>Allacma</taxon>
    </lineage>
</organism>
<comment type="caution">
    <text evidence="1">The sequence shown here is derived from an EMBL/GenBank/DDBJ whole genome shotgun (WGS) entry which is preliminary data.</text>
</comment>
<evidence type="ECO:0000313" key="2">
    <source>
        <dbReference type="Proteomes" id="UP000708208"/>
    </source>
</evidence>